<gene>
    <name evidence="1" type="ORF">NDI37_18680</name>
</gene>
<dbReference type="Gene3D" id="2.60.120.10">
    <property type="entry name" value="Jelly Rolls"/>
    <property type="match status" value="1"/>
</dbReference>
<sequence length="123" mass="13806">MQPKVIFGNAQTEGKKRWGWILGHFVTPTDDPRSTTDLEVKWAVHQAGDSRNQWATNEEATTLSILIKGRFRLQFPEDEVLLSSEGDYVLWVPGVAHSWSALEDSIILTVRWPSISGDSIEVG</sequence>
<dbReference type="InterPro" id="IPR011051">
    <property type="entry name" value="RmlC_Cupin_sf"/>
</dbReference>
<proteinExistence type="predicted"/>
<keyword evidence="2" id="KW-1185">Reference proteome</keyword>
<dbReference type="Proteomes" id="UP001442494">
    <property type="component" value="Unassembled WGS sequence"/>
</dbReference>
<accession>A0ABV0JSQ6</accession>
<reference evidence="1 2" key="1">
    <citation type="submission" date="2022-04" db="EMBL/GenBank/DDBJ databases">
        <title>Positive selection, recombination, and allopatry shape intraspecific diversity of widespread and dominant cyanobacteria.</title>
        <authorList>
            <person name="Wei J."/>
            <person name="Shu W."/>
            <person name="Hu C."/>
        </authorList>
    </citation>
    <scope>NUCLEOTIDE SEQUENCE [LARGE SCALE GENOMIC DNA]</scope>
    <source>
        <strain evidence="1 2">GB2-A5</strain>
    </source>
</reference>
<name>A0ABV0JSQ6_9CYAN</name>
<evidence type="ECO:0000313" key="2">
    <source>
        <dbReference type="Proteomes" id="UP001442494"/>
    </source>
</evidence>
<dbReference type="InterPro" id="IPR014710">
    <property type="entry name" value="RmlC-like_jellyroll"/>
</dbReference>
<dbReference type="EMBL" id="JAMPKK010000044">
    <property type="protein sequence ID" value="MEP0866486.1"/>
    <property type="molecule type" value="Genomic_DNA"/>
</dbReference>
<dbReference type="SUPFAM" id="SSF51182">
    <property type="entry name" value="RmlC-like cupins"/>
    <property type="match status" value="1"/>
</dbReference>
<organism evidence="1 2">
    <name type="scientific">Funiculus sociatus GB2-A5</name>
    <dbReference type="NCBI Taxonomy" id="2933946"/>
    <lineage>
        <taxon>Bacteria</taxon>
        <taxon>Bacillati</taxon>
        <taxon>Cyanobacteriota</taxon>
        <taxon>Cyanophyceae</taxon>
        <taxon>Coleofasciculales</taxon>
        <taxon>Coleofasciculaceae</taxon>
        <taxon>Funiculus</taxon>
    </lineage>
</organism>
<comment type="caution">
    <text evidence="1">The sequence shown here is derived from an EMBL/GenBank/DDBJ whole genome shotgun (WGS) entry which is preliminary data.</text>
</comment>
<dbReference type="RefSeq" id="WP_190428110.1">
    <property type="nucleotide sequence ID" value="NZ_JAMPKK010000044.1"/>
</dbReference>
<protein>
    <submittedName>
        <fullName evidence="1">Signal peptidase I</fullName>
    </submittedName>
</protein>
<evidence type="ECO:0000313" key="1">
    <source>
        <dbReference type="EMBL" id="MEP0866486.1"/>
    </source>
</evidence>